<gene>
    <name evidence="1" type="ORF">BJ508DRAFT_109833</name>
</gene>
<keyword evidence="2" id="KW-1185">Reference proteome</keyword>
<reference evidence="1 2" key="1">
    <citation type="journal article" date="2018" name="Nat. Ecol. Evol.">
        <title>Pezizomycetes genomes reveal the molecular basis of ectomycorrhizal truffle lifestyle.</title>
        <authorList>
            <person name="Murat C."/>
            <person name="Payen T."/>
            <person name="Noel B."/>
            <person name="Kuo A."/>
            <person name="Morin E."/>
            <person name="Chen J."/>
            <person name="Kohler A."/>
            <person name="Krizsan K."/>
            <person name="Balestrini R."/>
            <person name="Da Silva C."/>
            <person name="Montanini B."/>
            <person name="Hainaut M."/>
            <person name="Levati E."/>
            <person name="Barry K.W."/>
            <person name="Belfiori B."/>
            <person name="Cichocki N."/>
            <person name="Clum A."/>
            <person name="Dockter R.B."/>
            <person name="Fauchery L."/>
            <person name="Guy J."/>
            <person name="Iotti M."/>
            <person name="Le Tacon F."/>
            <person name="Lindquist E.A."/>
            <person name="Lipzen A."/>
            <person name="Malagnac F."/>
            <person name="Mello A."/>
            <person name="Molinier V."/>
            <person name="Miyauchi S."/>
            <person name="Poulain J."/>
            <person name="Riccioni C."/>
            <person name="Rubini A."/>
            <person name="Sitrit Y."/>
            <person name="Splivallo R."/>
            <person name="Traeger S."/>
            <person name="Wang M."/>
            <person name="Zifcakova L."/>
            <person name="Wipf D."/>
            <person name="Zambonelli A."/>
            <person name="Paolocci F."/>
            <person name="Nowrousian M."/>
            <person name="Ottonello S."/>
            <person name="Baldrian P."/>
            <person name="Spatafora J.W."/>
            <person name="Henrissat B."/>
            <person name="Nagy L.G."/>
            <person name="Aury J.M."/>
            <person name="Wincker P."/>
            <person name="Grigoriev I.V."/>
            <person name="Bonfante P."/>
            <person name="Martin F.M."/>
        </authorList>
    </citation>
    <scope>NUCLEOTIDE SEQUENCE [LARGE SCALE GENOMIC DNA]</scope>
    <source>
        <strain evidence="1 2">RN42</strain>
    </source>
</reference>
<dbReference type="EMBL" id="ML119677">
    <property type="protein sequence ID" value="RPA81721.1"/>
    <property type="molecule type" value="Genomic_DNA"/>
</dbReference>
<dbReference type="AlphaFoldDB" id="A0A3N4IBX4"/>
<evidence type="ECO:0000313" key="2">
    <source>
        <dbReference type="Proteomes" id="UP000275078"/>
    </source>
</evidence>
<dbReference type="Proteomes" id="UP000275078">
    <property type="component" value="Unassembled WGS sequence"/>
</dbReference>
<evidence type="ECO:0000313" key="1">
    <source>
        <dbReference type="EMBL" id="RPA81721.1"/>
    </source>
</evidence>
<sequence>MLRLTTLNVPIRSSASLDCRRRSARMALEAGVMRRRTHPKNMQCKFIKPPQTLFCLIYILSLVQLNMRPIEDYTFRAGLTRPELA</sequence>
<proteinExistence type="predicted"/>
<name>A0A3N4IBX4_ASCIM</name>
<accession>A0A3N4IBX4</accession>
<organism evidence="1 2">
    <name type="scientific">Ascobolus immersus RN42</name>
    <dbReference type="NCBI Taxonomy" id="1160509"/>
    <lineage>
        <taxon>Eukaryota</taxon>
        <taxon>Fungi</taxon>
        <taxon>Dikarya</taxon>
        <taxon>Ascomycota</taxon>
        <taxon>Pezizomycotina</taxon>
        <taxon>Pezizomycetes</taxon>
        <taxon>Pezizales</taxon>
        <taxon>Ascobolaceae</taxon>
        <taxon>Ascobolus</taxon>
    </lineage>
</organism>
<protein>
    <submittedName>
        <fullName evidence="1">Uncharacterized protein</fullName>
    </submittedName>
</protein>